<proteinExistence type="predicted"/>
<evidence type="ECO:0008006" key="3">
    <source>
        <dbReference type="Google" id="ProtNLM"/>
    </source>
</evidence>
<accession>A0A917GAN4</accession>
<dbReference type="EMBL" id="BMJT01000013">
    <property type="protein sequence ID" value="GGG32899.1"/>
    <property type="molecule type" value="Genomic_DNA"/>
</dbReference>
<comment type="caution">
    <text evidence="1">The sequence shown here is derived from an EMBL/GenBank/DDBJ whole genome shotgun (WGS) entry which is preliminary data.</text>
</comment>
<dbReference type="InterPro" id="IPR005564">
    <property type="entry name" value="Major_capsid_GpE"/>
</dbReference>
<sequence>MPVQYFTTRSLLEVITKVKPPTTFLTDLFFGVEKYFDTEEVLIDYKKDGETVAPFVAPMTKGITVEREGYKTKKIVAPRLAPQRNMQIEDLNHRFAGEDFSSQKTPQERQNELTMQDYADLEKMNIRAKELMSSQVLLGGEVIVRGFTSDERNNFVEQVIRYEHDLQIMLTGDDKWGGVKPNVMKDITNAEQQVATKSGKVPDVIIMGADAYETALEDEKFLKKLDNRRVNLGTIEPKFIDPSVKLVGEIGQMQVYVYYGQYQETHDLDGKLLAKPIMKPFVPGNKVIVAVSNVHGYGYGVVTQMESDGNFKSYKAKSVPKIITDIANDNKLLRLTSRPVPMVSDADTWAVITVMDEV</sequence>
<evidence type="ECO:0000313" key="2">
    <source>
        <dbReference type="Proteomes" id="UP000616608"/>
    </source>
</evidence>
<protein>
    <recommendedName>
        <fullName evidence="3">Major capsid protein</fullName>
    </recommendedName>
</protein>
<reference evidence="1" key="2">
    <citation type="submission" date="2020-09" db="EMBL/GenBank/DDBJ databases">
        <authorList>
            <person name="Sun Q."/>
            <person name="Zhou Y."/>
        </authorList>
    </citation>
    <scope>NUCLEOTIDE SEQUENCE</scope>
    <source>
        <strain evidence="1">CGMCC 1.15760</strain>
    </source>
</reference>
<dbReference type="Gene3D" id="3.15.30.10">
    <property type="entry name" value="putative capsid protein of prophage domain like"/>
    <property type="match status" value="1"/>
</dbReference>
<dbReference type="Gene3D" id="3.30.1930.10">
    <property type="entry name" value="capsid protein of prophage domain"/>
    <property type="match status" value="1"/>
</dbReference>
<reference evidence="1" key="1">
    <citation type="journal article" date="2014" name="Int. J. Syst. Evol. Microbiol.">
        <title>Complete genome sequence of Corynebacterium casei LMG S-19264T (=DSM 44701T), isolated from a smear-ripened cheese.</title>
        <authorList>
            <consortium name="US DOE Joint Genome Institute (JGI-PGF)"/>
            <person name="Walter F."/>
            <person name="Albersmeier A."/>
            <person name="Kalinowski J."/>
            <person name="Ruckert C."/>
        </authorList>
    </citation>
    <scope>NUCLEOTIDE SEQUENCE</scope>
    <source>
        <strain evidence="1">CGMCC 1.15760</strain>
    </source>
</reference>
<organism evidence="1 2">
    <name type="scientific">Lysinibacillus alkalisoli</name>
    <dbReference type="NCBI Taxonomy" id="1911548"/>
    <lineage>
        <taxon>Bacteria</taxon>
        <taxon>Bacillati</taxon>
        <taxon>Bacillota</taxon>
        <taxon>Bacilli</taxon>
        <taxon>Bacillales</taxon>
        <taxon>Bacillaceae</taxon>
        <taxon>Lysinibacillus</taxon>
    </lineage>
</organism>
<gene>
    <name evidence="1" type="ORF">GCM10007425_29470</name>
</gene>
<keyword evidence="2" id="KW-1185">Reference proteome</keyword>
<dbReference type="Proteomes" id="UP000616608">
    <property type="component" value="Unassembled WGS sequence"/>
</dbReference>
<evidence type="ECO:0000313" key="1">
    <source>
        <dbReference type="EMBL" id="GGG32899.1"/>
    </source>
</evidence>
<dbReference type="AlphaFoldDB" id="A0A917GAN4"/>
<dbReference type="Pfam" id="PF03864">
    <property type="entry name" value="Phage_cap_E"/>
    <property type="match status" value="1"/>
</dbReference>
<name>A0A917GAN4_9BACI</name>
<dbReference type="RefSeq" id="WP_188615833.1">
    <property type="nucleotide sequence ID" value="NZ_BMJT01000013.1"/>
</dbReference>